<accession>F4KM40</accession>
<dbReference type="GO" id="GO:0003677">
    <property type="term" value="F:DNA binding"/>
    <property type="evidence" value="ECO:0007669"/>
    <property type="project" value="UniProtKB-KW"/>
</dbReference>
<dbReference type="SUPFAM" id="SSF50249">
    <property type="entry name" value="Nucleic acid-binding proteins"/>
    <property type="match status" value="1"/>
</dbReference>
<dbReference type="EMBL" id="CP002689">
    <property type="protein sequence ID" value="AEE13206.1"/>
    <property type="molecule type" value="Genomic_DNA"/>
</dbReference>
<proteinExistence type="predicted"/>
<name>F4KM40_PORAD</name>
<feature type="compositionally biased region" description="Polar residues" evidence="1">
    <location>
        <begin position="123"/>
        <end position="138"/>
    </location>
</feature>
<feature type="region of interest" description="Disordered" evidence="1">
    <location>
        <begin position="115"/>
        <end position="151"/>
    </location>
</feature>
<organism evidence="2 3">
    <name type="scientific">Porphyromonas asaccharolytica (strain ATCC 25260 / DSM 20707 / BCRC 10618 / CCUG 7834 / JCM 6326 / LMG 13178 / VPI 4198 / B440)</name>
    <name type="common">Bacteroides asaccharolyticus</name>
    <dbReference type="NCBI Taxonomy" id="879243"/>
    <lineage>
        <taxon>Bacteria</taxon>
        <taxon>Pseudomonadati</taxon>
        <taxon>Bacteroidota</taxon>
        <taxon>Bacteroidia</taxon>
        <taxon>Bacteroidales</taxon>
        <taxon>Porphyromonadaceae</taxon>
        <taxon>Porphyromonas</taxon>
    </lineage>
</organism>
<feature type="region of interest" description="Disordered" evidence="1">
    <location>
        <begin position="280"/>
        <end position="304"/>
    </location>
</feature>
<dbReference type="OrthoDB" id="1013804at2"/>
<evidence type="ECO:0000313" key="3">
    <source>
        <dbReference type="Proteomes" id="UP000006545"/>
    </source>
</evidence>
<dbReference type="RefSeq" id="WP_013760617.1">
    <property type="nucleotide sequence ID" value="NC_015501.1"/>
</dbReference>
<dbReference type="HOGENOM" id="CLU_914843_0_0_10"/>
<dbReference type="Gene3D" id="2.40.50.140">
    <property type="entry name" value="Nucleic acid-binding proteins"/>
    <property type="match status" value="1"/>
</dbReference>
<dbReference type="AlphaFoldDB" id="F4KM40"/>
<sequence>MKNDFASWLTPGQSVLIVSKDRSFRGTFQAVCGDYIVLESRRGDQHFIREELIESFTVYNRREKTATKEIEVIEEEDLQPEASTETTQSDEEAIESLLSPLEGSIDKDKTYIYKPGDRIPLPNKNQLKSHTSKQQKAGSNRYPRNSADKPTLSEILDEIEANEDRSIIPAEDLLLVRPAGTIKMRENMKKYGFIEAFDEEKTNYWFPFNALTDEDLSVTDEVVFCKGSNEKGYTASGIASPGTIHRLLLLVDHILKTRYYNFPIVLPLLETMREQYPENKSIQDKYQEVKERQDSYSKRKNSAE</sequence>
<protein>
    <submittedName>
        <fullName evidence="2">Cold-shock protein DNA-binding protein</fullName>
    </submittedName>
</protein>
<gene>
    <name evidence="2" type="ordered locus">Poras_1266</name>
</gene>
<evidence type="ECO:0000256" key="1">
    <source>
        <dbReference type="SAM" id="MobiDB-lite"/>
    </source>
</evidence>
<dbReference type="STRING" id="879243.Poras_1266"/>
<evidence type="ECO:0000313" key="2">
    <source>
        <dbReference type="EMBL" id="AEE13206.1"/>
    </source>
</evidence>
<keyword evidence="2" id="KW-0238">DNA-binding</keyword>
<dbReference type="Proteomes" id="UP000006545">
    <property type="component" value="Chromosome"/>
</dbReference>
<dbReference type="KEGG" id="pah:Poras_1266"/>
<dbReference type="InterPro" id="IPR012340">
    <property type="entry name" value="NA-bd_OB-fold"/>
</dbReference>
<keyword evidence="3" id="KW-1185">Reference proteome</keyword>
<reference evidence="3" key="1">
    <citation type="submission" date="2011-04" db="EMBL/GenBank/DDBJ databases">
        <title>The complete genome of Porphyromonas asaccharolytica DSM 20707.</title>
        <authorList>
            <person name="Lucas S."/>
            <person name="Han J."/>
            <person name="Lapidus A."/>
            <person name="Bruce D."/>
            <person name="Goodwin L."/>
            <person name="Pitluck S."/>
            <person name="Peters L."/>
            <person name="Kyrpides N."/>
            <person name="Mavromatis K."/>
            <person name="Ivanova N."/>
            <person name="Ovchinnikova G."/>
            <person name="Pagani I."/>
            <person name="Lu M."/>
            <person name="Detter J.C."/>
            <person name="Tapia R."/>
            <person name="Han C."/>
            <person name="Land M."/>
            <person name="Hauser L."/>
            <person name="Markowitz V."/>
            <person name="Cheng J.-F."/>
            <person name="Hugenholtz P."/>
            <person name="Woyke T."/>
            <person name="Wu D."/>
            <person name="Gronow S."/>
            <person name="Wellnitz S."/>
            <person name="Brambilla E."/>
            <person name="Klenk H.-P."/>
            <person name="Eisen J.A."/>
        </authorList>
    </citation>
    <scope>NUCLEOTIDE SEQUENCE [LARGE SCALE GENOMIC DNA]</scope>
    <source>
        <strain evidence="3">ATCC 25260 / DSM 20707 / VPI 4198</strain>
    </source>
</reference>